<dbReference type="GO" id="GO:0008168">
    <property type="term" value="F:methyltransferase activity"/>
    <property type="evidence" value="ECO:0007669"/>
    <property type="project" value="UniProtKB-KW"/>
</dbReference>
<keyword evidence="2" id="KW-0489">Methyltransferase</keyword>
<dbReference type="Gene3D" id="3.40.50.150">
    <property type="entry name" value="Vaccinia Virus protein VP39"/>
    <property type="match status" value="1"/>
</dbReference>
<dbReference type="GO" id="GO:0032259">
    <property type="term" value="P:methylation"/>
    <property type="evidence" value="ECO:0007669"/>
    <property type="project" value="UniProtKB-KW"/>
</dbReference>
<keyword evidence="3" id="KW-1185">Reference proteome</keyword>
<accession>H0EKF2</accession>
<sequence>MATGSHMPAPRLIIQNAASYNTRFSKTIDQIILEIQSRTDWINVEWSESPPSSPENASTTDTSQDLEPKRSVRLLDYACGTGLVSRALAPLITQSIGIDLSSGMAEQYNIVMSNQGIPPSQMRAVVGNLLSPSDPSPATLSDPEFFDFDIAADDVKKMFEEAGAGKAFEYLEIGSGIVFHGVKEGGGSMKRKRSAMLKVNLQICYKV</sequence>
<reference evidence="2 3" key="1">
    <citation type="journal article" date="2012" name="Eukaryot. Cell">
        <title>Genome sequence of the fungus Glarea lozoyensis: the first genome sequence of a species from the Helotiaceae family.</title>
        <authorList>
            <person name="Youssar L."/>
            <person name="Gruening B.A."/>
            <person name="Erxleben A."/>
            <person name="Guenther S."/>
            <person name="Huettel W."/>
        </authorList>
    </citation>
    <scope>NUCLEOTIDE SEQUENCE [LARGE SCALE GENOMIC DNA]</scope>
    <source>
        <strain evidence="3">ATCC 74030 / MF5533</strain>
    </source>
</reference>
<dbReference type="SUPFAM" id="SSF53335">
    <property type="entry name" value="S-adenosyl-L-methionine-dependent methyltransferases"/>
    <property type="match status" value="1"/>
</dbReference>
<evidence type="ECO:0000313" key="3">
    <source>
        <dbReference type="Proteomes" id="UP000005446"/>
    </source>
</evidence>
<feature type="region of interest" description="Disordered" evidence="1">
    <location>
        <begin position="45"/>
        <end position="66"/>
    </location>
</feature>
<dbReference type="InParanoid" id="H0EKF2"/>
<feature type="compositionally biased region" description="Polar residues" evidence="1">
    <location>
        <begin position="56"/>
        <end position="65"/>
    </location>
</feature>
<dbReference type="Proteomes" id="UP000005446">
    <property type="component" value="Unassembled WGS sequence"/>
</dbReference>
<evidence type="ECO:0000313" key="2">
    <source>
        <dbReference type="EMBL" id="EHL01022.1"/>
    </source>
</evidence>
<proteinExistence type="predicted"/>
<dbReference type="AlphaFoldDB" id="H0EKF2"/>
<dbReference type="OrthoDB" id="3647at2759"/>
<organism evidence="2 3">
    <name type="scientific">Glarea lozoyensis (strain ATCC 74030 / MF5533)</name>
    <dbReference type="NCBI Taxonomy" id="1104152"/>
    <lineage>
        <taxon>Eukaryota</taxon>
        <taxon>Fungi</taxon>
        <taxon>Dikarya</taxon>
        <taxon>Ascomycota</taxon>
        <taxon>Pezizomycotina</taxon>
        <taxon>Leotiomycetes</taxon>
        <taxon>Helotiales</taxon>
        <taxon>Helotiaceae</taxon>
        <taxon>Glarea</taxon>
    </lineage>
</organism>
<protein>
    <submittedName>
        <fullName evidence="2">Putative Uncharacterized methyltransferase</fullName>
    </submittedName>
</protein>
<keyword evidence="2" id="KW-0808">Transferase</keyword>
<name>H0EKF2_GLAL7</name>
<dbReference type="EMBL" id="AGUE01000067">
    <property type="protein sequence ID" value="EHL01022.1"/>
    <property type="molecule type" value="Genomic_DNA"/>
</dbReference>
<dbReference type="HOGENOM" id="CLU_1326484_0_0_1"/>
<comment type="caution">
    <text evidence="2">The sequence shown here is derived from an EMBL/GenBank/DDBJ whole genome shotgun (WGS) entry which is preliminary data.</text>
</comment>
<gene>
    <name evidence="2" type="ORF">M7I_3050</name>
</gene>
<evidence type="ECO:0000256" key="1">
    <source>
        <dbReference type="SAM" id="MobiDB-lite"/>
    </source>
</evidence>
<dbReference type="InterPro" id="IPR029063">
    <property type="entry name" value="SAM-dependent_MTases_sf"/>
</dbReference>